<name>A0A699XH93_TANCI</name>
<feature type="region of interest" description="Disordered" evidence="1">
    <location>
        <begin position="27"/>
        <end position="71"/>
    </location>
</feature>
<evidence type="ECO:0000313" key="2">
    <source>
        <dbReference type="EMBL" id="GFD59315.1"/>
    </source>
</evidence>
<comment type="caution">
    <text evidence="2">The sequence shown here is derived from an EMBL/GenBank/DDBJ whole genome shotgun (WGS) entry which is preliminary data.</text>
</comment>
<gene>
    <name evidence="2" type="ORF">Tci_931284</name>
</gene>
<protein>
    <submittedName>
        <fullName evidence="2">Uncharacterized protein</fullName>
    </submittedName>
</protein>
<accession>A0A699XH93</accession>
<feature type="compositionally biased region" description="Basic residues" evidence="1">
    <location>
        <begin position="42"/>
        <end position="54"/>
    </location>
</feature>
<feature type="compositionally biased region" description="Basic residues" evidence="1">
    <location>
        <begin position="60"/>
        <end position="71"/>
    </location>
</feature>
<evidence type="ECO:0000256" key="1">
    <source>
        <dbReference type="SAM" id="MobiDB-lite"/>
    </source>
</evidence>
<dbReference type="EMBL" id="BKCJ011863440">
    <property type="protein sequence ID" value="GFD59315.1"/>
    <property type="molecule type" value="Genomic_DNA"/>
</dbReference>
<proteinExistence type="predicted"/>
<feature type="non-terminal residue" evidence="2">
    <location>
        <position position="71"/>
    </location>
</feature>
<feature type="non-terminal residue" evidence="2">
    <location>
        <position position="1"/>
    </location>
</feature>
<dbReference type="AlphaFoldDB" id="A0A699XH93"/>
<sequence>ADAVLGHPPSRHPADLRHAGTVRLCPGVHRSGAAKPVAAGRAPRKARLGHRHQQHDHAHRDHRRTAGGRRP</sequence>
<organism evidence="2">
    <name type="scientific">Tanacetum cinerariifolium</name>
    <name type="common">Dalmatian daisy</name>
    <name type="synonym">Chrysanthemum cinerariifolium</name>
    <dbReference type="NCBI Taxonomy" id="118510"/>
    <lineage>
        <taxon>Eukaryota</taxon>
        <taxon>Viridiplantae</taxon>
        <taxon>Streptophyta</taxon>
        <taxon>Embryophyta</taxon>
        <taxon>Tracheophyta</taxon>
        <taxon>Spermatophyta</taxon>
        <taxon>Magnoliopsida</taxon>
        <taxon>eudicotyledons</taxon>
        <taxon>Gunneridae</taxon>
        <taxon>Pentapetalae</taxon>
        <taxon>asterids</taxon>
        <taxon>campanulids</taxon>
        <taxon>Asterales</taxon>
        <taxon>Asteraceae</taxon>
        <taxon>Asteroideae</taxon>
        <taxon>Anthemideae</taxon>
        <taxon>Anthemidinae</taxon>
        <taxon>Tanacetum</taxon>
    </lineage>
</organism>
<reference evidence="2" key="1">
    <citation type="journal article" date="2019" name="Sci. Rep.">
        <title>Draft genome of Tanacetum cinerariifolium, the natural source of mosquito coil.</title>
        <authorList>
            <person name="Yamashiro T."/>
            <person name="Shiraishi A."/>
            <person name="Satake H."/>
            <person name="Nakayama K."/>
        </authorList>
    </citation>
    <scope>NUCLEOTIDE SEQUENCE</scope>
</reference>